<accession>A0A6J5SV33</accession>
<name>A0A6J5SV33_9CAUD</name>
<protein>
    <submittedName>
        <fullName evidence="1">Uncharacterized protein</fullName>
    </submittedName>
</protein>
<proteinExistence type="predicted"/>
<dbReference type="EMBL" id="LR797474">
    <property type="protein sequence ID" value="CAB4219195.1"/>
    <property type="molecule type" value="Genomic_DNA"/>
</dbReference>
<organism evidence="1">
    <name type="scientific">uncultured Caudovirales phage</name>
    <dbReference type="NCBI Taxonomy" id="2100421"/>
    <lineage>
        <taxon>Viruses</taxon>
        <taxon>Duplodnaviria</taxon>
        <taxon>Heunggongvirae</taxon>
        <taxon>Uroviricota</taxon>
        <taxon>Caudoviricetes</taxon>
        <taxon>Peduoviridae</taxon>
        <taxon>Maltschvirus</taxon>
        <taxon>Maltschvirus maltsch</taxon>
    </lineage>
</organism>
<sequence length="228" mass="25001">MPGGIVGIASGQMRIEYAASNTQSITALLTQVSGITGSTVVKPVMSNLPEFSWSIAGGPKPGNYDINRNDYQGLSYWSQAYDTVGPIGFDQFYNYDHRTFYRQYDGVVSVNPPFPIQVELILNDNSGGGDSVYFGSAYSNTGGPVSLNGGITTYSYFHNQPNTSFTHTIRLTNTGPNPEFAQQIDLYDLDTGYLIYAAAPSTLLPSGMPVDFSHSLEFFRRYYITIVI</sequence>
<gene>
    <name evidence="1" type="ORF">UFOVP1604_278</name>
</gene>
<reference evidence="1" key="1">
    <citation type="submission" date="2020-05" db="EMBL/GenBank/DDBJ databases">
        <authorList>
            <person name="Chiriac C."/>
            <person name="Salcher M."/>
            <person name="Ghai R."/>
            <person name="Kavagutti S V."/>
        </authorList>
    </citation>
    <scope>NUCLEOTIDE SEQUENCE</scope>
</reference>
<evidence type="ECO:0000313" key="1">
    <source>
        <dbReference type="EMBL" id="CAB4219195.1"/>
    </source>
</evidence>